<name>A0A8T2PBC8_9TELE</name>
<feature type="compositionally biased region" description="Polar residues" evidence="2">
    <location>
        <begin position="200"/>
        <end position="219"/>
    </location>
</feature>
<feature type="compositionally biased region" description="Low complexity" evidence="2">
    <location>
        <begin position="285"/>
        <end position="294"/>
    </location>
</feature>
<feature type="region of interest" description="Disordered" evidence="2">
    <location>
        <begin position="200"/>
        <end position="309"/>
    </location>
</feature>
<gene>
    <name evidence="3" type="ORF">JZ751_026227</name>
</gene>
<evidence type="ECO:0000313" key="3">
    <source>
        <dbReference type="EMBL" id="KAG9349874.1"/>
    </source>
</evidence>
<reference evidence="3" key="1">
    <citation type="thesis" date="2021" institute="BYU ScholarsArchive" country="Provo, UT, USA">
        <title>Applications of and Algorithms for Genome Assembly and Genomic Analyses with an Emphasis on Marine Teleosts.</title>
        <authorList>
            <person name="Pickett B.D."/>
        </authorList>
    </citation>
    <scope>NUCLEOTIDE SEQUENCE</scope>
    <source>
        <strain evidence="3">HI-2016</strain>
    </source>
</reference>
<evidence type="ECO:0000256" key="1">
    <source>
        <dbReference type="ARBA" id="ARBA00005707"/>
    </source>
</evidence>
<feature type="compositionally biased region" description="Polar residues" evidence="2">
    <location>
        <begin position="150"/>
        <end position="162"/>
    </location>
</feature>
<evidence type="ECO:0000256" key="2">
    <source>
        <dbReference type="SAM" id="MobiDB-lite"/>
    </source>
</evidence>
<dbReference type="Pfam" id="PF15393">
    <property type="entry name" value="DUF4615"/>
    <property type="match status" value="2"/>
</dbReference>
<dbReference type="OrthoDB" id="20277at2759"/>
<feature type="compositionally biased region" description="Low complexity" evidence="2">
    <location>
        <begin position="227"/>
        <end position="242"/>
    </location>
</feature>
<keyword evidence="4" id="KW-1185">Reference proteome</keyword>
<feature type="non-terminal residue" evidence="3">
    <location>
        <position position="1"/>
    </location>
</feature>
<feature type="compositionally biased region" description="Basic residues" evidence="2">
    <location>
        <begin position="265"/>
        <end position="277"/>
    </location>
</feature>
<dbReference type="PANTHER" id="PTHR13602:SF2">
    <property type="entry name" value="UPF0488 PROTEIN C8ORF33"/>
    <property type="match status" value="1"/>
</dbReference>
<dbReference type="AlphaFoldDB" id="A0A8T2PBC8"/>
<feature type="region of interest" description="Disordered" evidence="2">
    <location>
        <begin position="398"/>
        <end position="434"/>
    </location>
</feature>
<feature type="region of interest" description="Disordered" evidence="2">
    <location>
        <begin position="136"/>
        <end position="171"/>
    </location>
</feature>
<sequence length="449" mass="50668">LLSIRFITVEPDRSVALYYDGRETLRACVEHVRFYYRIQKRPIVLKHKTQQQRNASLRLRTLTSVMEEAPWGTYQDELDWCIQQLQTDLLRGNTSPQEVEEKERVLCVLQSQGTPAVRKRQVMKLVFGDYRQRMTEEHKAQQETGPDMQENGTAVRESQYQRSSDEGGFGWVPSDNSFTFSFFPDGTTSMLPTAVEETGQSSTVSLTGEGSGFSFNFQIPTERSTETETGLSESSGAATAATGERREDNSENQDSKQSSENSAPKGKKKKKNNKKKHGAEGAGGQQKQSAALQGETASHTEETGGLSTEQQLIRELDWCIEQLELGLRTQKSSPKQMEEASRALKTLRSSKAPLVKKRQVMRAMFGDYRKKMEEDKAKQFKQIQAAVKSARVTAVAEPAKKPVFHRKAESKTQTQFQKPGAQRQEEIPGPSSENFVFVPTQEQFCFNFF</sequence>
<accession>A0A8T2PBC8</accession>
<dbReference type="PANTHER" id="PTHR13602">
    <property type="entry name" value="UPF0488 PROTEIN C8ORF33"/>
    <property type="match status" value="1"/>
</dbReference>
<feature type="region of interest" description="Disordered" evidence="2">
    <location>
        <begin position="330"/>
        <end position="351"/>
    </location>
</feature>
<dbReference type="Proteomes" id="UP000824540">
    <property type="component" value="Unassembled WGS sequence"/>
</dbReference>
<organism evidence="3 4">
    <name type="scientific">Albula glossodonta</name>
    <name type="common">roundjaw bonefish</name>
    <dbReference type="NCBI Taxonomy" id="121402"/>
    <lineage>
        <taxon>Eukaryota</taxon>
        <taxon>Metazoa</taxon>
        <taxon>Chordata</taxon>
        <taxon>Craniata</taxon>
        <taxon>Vertebrata</taxon>
        <taxon>Euteleostomi</taxon>
        <taxon>Actinopterygii</taxon>
        <taxon>Neopterygii</taxon>
        <taxon>Teleostei</taxon>
        <taxon>Albuliformes</taxon>
        <taxon>Albulidae</taxon>
        <taxon>Albula</taxon>
    </lineage>
</organism>
<evidence type="ECO:0000313" key="4">
    <source>
        <dbReference type="Proteomes" id="UP000824540"/>
    </source>
</evidence>
<comment type="caution">
    <text evidence="3">The sequence shown here is derived from an EMBL/GenBank/DDBJ whole genome shotgun (WGS) entry which is preliminary data.</text>
</comment>
<proteinExistence type="inferred from homology"/>
<dbReference type="EMBL" id="JAFBMS010000008">
    <property type="protein sequence ID" value="KAG9349874.1"/>
    <property type="molecule type" value="Genomic_DNA"/>
</dbReference>
<dbReference type="InterPro" id="IPR029274">
    <property type="entry name" value="DUF4615"/>
</dbReference>
<comment type="similarity">
    <text evidence="1">Belongs to the UPF0488 family.</text>
</comment>
<protein>
    <submittedName>
        <fullName evidence="3">Uncharacterized protein</fullName>
    </submittedName>
</protein>